<accession>A0A7C3RKM8</accession>
<dbReference type="EMBL" id="DTIN01000014">
    <property type="protein sequence ID" value="HFX13423.1"/>
    <property type="molecule type" value="Genomic_DNA"/>
</dbReference>
<proteinExistence type="predicted"/>
<sequence>MKRYMSLFIMLLFLLNIGLAKQSFTIDFSKNPPKGNLVFEMGKGVVLERSNGEYHLAMLRAEGQLKLYTPVTPLFNPKRVVLKITGMSSSFMTEETWAPISIYVNSKNVISGFDFGSEYYITPSFDVTKYWIVGQTNIIEIILEKDASGEFWLKKLELIIYER</sequence>
<protein>
    <submittedName>
        <fullName evidence="1">Uncharacterized protein</fullName>
    </submittedName>
</protein>
<organism evidence="1">
    <name type="scientific">Dictyoglomus thermophilum</name>
    <dbReference type="NCBI Taxonomy" id="14"/>
    <lineage>
        <taxon>Bacteria</taxon>
        <taxon>Pseudomonadati</taxon>
        <taxon>Dictyoglomota</taxon>
        <taxon>Dictyoglomia</taxon>
        <taxon>Dictyoglomales</taxon>
        <taxon>Dictyoglomaceae</taxon>
        <taxon>Dictyoglomus</taxon>
    </lineage>
</organism>
<reference evidence="1" key="1">
    <citation type="journal article" date="2020" name="mSystems">
        <title>Genome- and Community-Level Interaction Insights into Carbon Utilization and Element Cycling Functions of Hydrothermarchaeota in Hydrothermal Sediment.</title>
        <authorList>
            <person name="Zhou Z."/>
            <person name="Liu Y."/>
            <person name="Xu W."/>
            <person name="Pan J."/>
            <person name="Luo Z.H."/>
            <person name="Li M."/>
        </authorList>
    </citation>
    <scope>NUCLEOTIDE SEQUENCE [LARGE SCALE GENOMIC DNA]</scope>
    <source>
        <strain evidence="1">SpSt-81</strain>
    </source>
</reference>
<name>A0A7C3RKM8_DICTH</name>
<comment type="caution">
    <text evidence="1">The sequence shown here is derived from an EMBL/GenBank/DDBJ whole genome shotgun (WGS) entry which is preliminary data.</text>
</comment>
<dbReference type="AlphaFoldDB" id="A0A7C3RKM8"/>
<evidence type="ECO:0000313" key="1">
    <source>
        <dbReference type="EMBL" id="HFX13423.1"/>
    </source>
</evidence>
<gene>
    <name evidence="1" type="ORF">ENW00_04575</name>
</gene>